<dbReference type="PANTHER" id="PTHR43531:SF11">
    <property type="entry name" value="METHYL-ACCEPTING CHEMOTAXIS PROTEIN 3"/>
    <property type="match status" value="1"/>
</dbReference>
<keyword evidence="3" id="KW-0145">Chemotaxis</keyword>
<dbReference type="AlphaFoldDB" id="A0A1W2AWF8"/>
<evidence type="ECO:0000256" key="7">
    <source>
        <dbReference type="ARBA" id="ARBA00029447"/>
    </source>
</evidence>
<evidence type="ECO:0000259" key="11">
    <source>
        <dbReference type="PROSITE" id="PS50111"/>
    </source>
</evidence>
<proteinExistence type="inferred from homology"/>
<keyword evidence="6 10" id="KW-0472">Membrane</keyword>
<dbReference type="Proteomes" id="UP000192656">
    <property type="component" value="Unassembled WGS sequence"/>
</dbReference>
<dbReference type="PANTHER" id="PTHR43531">
    <property type="entry name" value="PROTEIN ICFG"/>
    <property type="match status" value="1"/>
</dbReference>
<organism evidence="13 14">
    <name type="scientific">Fulvimarina manganoxydans</name>
    <dbReference type="NCBI Taxonomy" id="937218"/>
    <lineage>
        <taxon>Bacteria</taxon>
        <taxon>Pseudomonadati</taxon>
        <taxon>Pseudomonadota</taxon>
        <taxon>Alphaproteobacteria</taxon>
        <taxon>Hyphomicrobiales</taxon>
        <taxon>Aurantimonadaceae</taxon>
        <taxon>Fulvimarina</taxon>
    </lineage>
</organism>
<dbReference type="FunFam" id="1.10.287.950:FF:000001">
    <property type="entry name" value="Methyl-accepting chemotaxis sensory transducer"/>
    <property type="match status" value="1"/>
</dbReference>
<dbReference type="PROSITE" id="PS50885">
    <property type="entry name" value="HAMP"/>
    <property type="match status" value="2"/>
</dbReference>
<dbReference type="GO" id="GO:0007165">
    <property type="term" value="P:signal transduction"/>
    <property type="evidence" value="ECO:0007669"/>
    <property type="project" value="UniProtKB-KW"/>
</dbReference>
<sequence>MPRATMSLSSKVAAIVVVSLLTLTVALMAVTAFSLENSAEQQATERQEANMRVAWDVLRQYGSDFSVTDGRFLADGQTLNDFYEAVDRVKDLVGGTATIFMGDTRVTTNVMKPDGSRAVGTKLAKGPVYDAVLGRGEPFRGEADILGTAYYTAYDPIKNAAGETVGILYVGVKKSEFFAHVNALEWKIFLVSVVLLTLIVLTSLFVSRRMFASLKGLAGAMDRLGEGDTSVDVPGTRRGDDIGAMARSVEALRQAALRKEQAEAEARTAQGAVDAERTTASERQSQAMAAQDLVVGEIGRGLTRLANGDLTTSIETTFPGAYESLRLDFNRAVTSLNQAMSAISSVTGSIQTGTLEIRASSDDLARRTEQQAASLEETAAALSEINEAVTRSSGGAEHARNLAGNAKSRAEKSSEVVAEAVAAMGEIENSSGQISQIITVIDEIAFQTNLLALNAGVEAARAGESGRGFAVVAQEVRALAQRSAEAAKEIKDLINTSTEQVDRGVELVGRTGSALDEIMREVVAINDAIQTISASAAEQATSIGEVNVAVSSMDQVTQQNAAMVEQATAASHRLGDEANRLSDLVSTFEMGAAGSGAKKDAARKAAMAA</sequence>
<dbReference type="RefSeq" id="WP_210190487.1">
    <property type="nucleotide sequence ID" value="NZ_FWXR01000005.1"/>
</dbReference>
<dbReference type="SUPFAM" id="SSF103190">
    <property type="entry name" value="Sensory domain-like"/>
    <property type="match status" value="1"/>
</dbReference>
<dbReference type="InterPro" id="IPR029151">
    <property type="entry name" value="Sensor-like_sf"/>
</dbReference>
<dbReference type="EMBL" id="FWXR01000005">
    <property type="protein sequence ID" value="SMC65026.1"/>
    <property type="molecule type" value="Genomic_DNA"/>
</dbReference>
<keyword evidence="14" id="KW-1185">Reference proteome</keyword>
<evidence type="ECO:0000256" key="6">
    <source>
        <dbReference type="ARBA" id="ARBA00023136"/>
    </source>
</evidence>
<evidence type="ECO:0000256" key="8">
    <source>
        <dbReference type="PROSITE-ProRule" id="PRU00284"/>
    </source>
</evidence>
<evidence type="ECO:0000256" key="9">
    <source>
        <dbReference type="SAM" id="MobiDB-lite"/>
    </source>
</evidence>
<evidence type="ECO:0000259" key="12">
    <source>
        <dbReference type="PROSITE" id="PS50885"/>
    </source>
</evidence>
<dbReference type="InterPro" id="IPR003660">
    <property type="entry name" value="HAMP_dom"/>
</dbReference>
<gene>
    <name evidence="13" type="ORF">SAMN06297251_105134</name>
</gene>
<evidence type="ECO:0000256" key="5">
    <source>
        <dbReference type="ARBA" id="ARBA00022989"/>
    </source>
</evidence>
<name>A0A1W2AWF8_9HYPH</name>
<evidence type="ECO:0000256" key="10">
    <source>
        <dbReference type="SAM" id="Phobius"/>
    </source>
</evidence>
<dbReference type="Gene3D" id="6.10.340.10">
    <property type="match status" value="1"/>
</dbReference>
<keyword evidence="4 10" id="KW-0812">Transmembrane</keyword>
<feature type="domain" description="Methyl-accepting transducer" evidence="11">
    <location>
        <begin position="346"/>
        <end position="575"/>
    </location>
</feature>
<reference evidence="13 14" key="1">
    <citation type="submission" date="2017-04" db="EMBL/GenBank/DDBJ databases">
        <authorList>
            <person name="Afonso C.L."/>
            <person name="Miller P.J."/>
            <person name="Scott M.A."/>
            <person name="Spackman E."/>
            <person name="Goraichik I."/>
            <person name="Dimitrov K.M."/>
            <person name="Suarez D.L."/>
            <person name="Swayne D.E."/>
        </authorList>
    </citation>
    <scope>NUCLEOTIDE SEQUENCE [LARGE SCALE GENOMIC DNA]</scope>
    <source>
        <strain evidence="13 14">CGMCC 1.10972</strain>
    </source>
</reference>
<evidence type="ECO:0000256" key="1">
    <source>
        <dbReference type="ARBA" id="ARBA00004651"/>
    </source>
</evidence>
<dbReference type="GO" id="GO:0005886">
    <property type="term" value="C:plasma membrane"/>
    <property type="evidence" value="ECO:0007669"/>
    <property type="project" value="UniProtKB-SubCell"/>
</dbReference>
<evidence type="ECO:0000256" key="4">
    <source>
        <dbReference type="ARBA" id="ARBA00022692"/>
    </source>
</evidence>
<dbReference type="CDD" id="cd11386">
    <property type="entry name" value="MCP_signal"/>
    <property type="match status" value="1"/>
</dbReference>
<dbReference type="Pfam" id="PF00015">
    <property type="entry name" value="MCPsignal"/>
    <property type="match status" value="1"/>
</dbReference>
<dbReference type="PROSITE" id="PS50111">
    <property type="entry name" value="CHEMOTAXIS_TRANSDUC_2"/>
    <property type="match status" value="1"/>
</dbReference>
<dbReference type="STRING" id="937218.SAMN06297251_105134"/>
<feature type="domain" description="HAMP" evidence="12">
    <location>
        <begin position="295"/>
        <end position="341"/>
    </location>
</feature>
<evidence type="ECO:0000313" key="14">
    <source>
        <dbReference type="Proteomes" id="UP000192656"/>
    </source>
</evidence>
<feature type="domain" description="HAMP" evidence="12">
    <location>
        <begin position="208"/>
        <end position="261"/>
    </location>
</feature>
<accession>A0A1W2AWF8</accession>
<dbReference type="Pfam" id="PF17202">
    <property type="entry name" value="sCache_3_3"/>
    <property type="match status" value="1"/>
</dbReference>
<evidence type="ECO:0000256" key="2">
    <source>
        <dbReference type="ARBA" id="ARBA00022475"/>
    </source>
</evidence>
<comment type="similarity">
    <text evidence="7">Belongs to the methyl-accepting chemotaxis (MCP) protein family.</text>
</comment>
<protein>
    <submittedName>
        <fullName evidence="13">Methyl-accepting chemotaxis protein</fullName>
    </submittedName>
</protein>
<dbReference type="Gene3D" id="1.10.287.950">
    <property type="entry name" value="Methyl-accepting chemotaxis protein"/>
    <property type="match status" value="1"/>
</dbReference>
<dbReference type="SMART" id="SM00283">
    <property type="entry name" value="MA"/>
    <property type="match status" value="1"/>
</dbReference>
<dbReference type="Pfam" id="PF00672">
    <property type="entry name" value="HAMP"/>
    <property type="match status" value="1"/>
</dbReference>
<feature type="region of interest" description="Disordered" evidence="9">
    <location>
        <begin position="266"/>
        <end position="285"/>
    </location>
</feature>
<dbReference type="InterPro" id="IPR051310">
    <property type="entry name" value="MCP_chemotaxis"/>
</dbReference>
<keyword evidence="8" id="KW-0807">Transducer</keyword>
<dbReference type="GO" id="GO:0006935">
    <property type="term" value="P:chemotaxis"/>
    <property type="evidence" value="ECO:0007669"/>
    <property type="project" value="UniProtKB-KW"/>
</dbReference>
<evidence type="ECO:0000313" key="13">
    <source>
        <dbReference type="EMBL" id="SMC65026.1"/>
    </source>
</evidence>
<keyword evidence="2" id="KW-1003">Cell membrane</keyword>
<evidence type="ECO:0000256" key="3">
    <source>
        <dbReference type="ARBA" id="ARBA00022500"/>
    </source>
</evidence>
<dbReference type="SMART" id="SM00304">
    <property type="entry name" value="HAMP"/>
    <property type="match status" value="2"/>
</dbReference>
<keyword evidence="5 10" id="KW-1133">Transmembrane helix</keyword>
<dbReference type="InterPro" id="IPR004089">
    <property type="entry name" value="MCPsignal_dom"/>
</dbReference>
<dbReference type="InterPro" id="IPR033463">
    <property type="entry name" value="sCache_3"/>
</dbReference>
<dbReference type="SUPFAM" id="SSF58104">
    <property type="entry name" value="Methyl-accepting chemotaxis protein (MCP) signaling domain"/>
    <property type="match status" value="1"/>
</dbReference>
<comment type="subcellular location">
    <subcellularLocation>
        <location evidence="1">Cell membrane</location>
        <topology evidence="1">Multi-pass membrane protein</topology>
    </subcellularLocation>
</comment>
<dbReference type="SUPFAM" id="SSF158472">
    <property type="entry name" value="HAMP domain-like"/>
    <property type="match status" value="1"/>
</dbReference>
<feature type="transmembrane region" description="Helical" evidence="10">
    <location>
        <begin position="186"/>
        <end position="206"/>
    </location>
</feature>